<dbReference type="Proteomes" id="UP000182814">
    <property type="component" value="Chromosome I"/>
</dbReference>
<reference evidence="3" key="1">
    <citation type="submission" date="2016-10" db="EMBL/GenBank/DDBJ databases">
        <authorList>
            <person name="Varghese N."/>
            <person name="Submissions S."/>
        </authorList>
    </citation>
    <scope>NUCLEOTIDE SEQUENCE [LARGE SCALE GENOMIC DNA]</scope>
    <source>
        <strain evidence="3">BS3782</strain>
    </source>
</reference>
<evidence type="ECO:0000313" key="3">
    <source>
        <dbReference type="Proteomes" id="UP000182814"/>
    </source>
</evidence>
<sequence length="119" mass="12122">MEEGKHAQLGVACKKTTRPTEPLMKRTILTVIALAALSITAVQAQELQTIPTSPAPMPGSPGTATPTPYPQITPTSVPKAGSGSGGPPLLPPIEMPNPPKGQTLPGLEPSTTKIKTPGG</sequence>
<feature type="compositionally biased region" description="Polar residues" evidence="1">
    <location>
        <begin position="109"/>
        <end position="119"/>
    </location>
</feature>
<keyword evidence="3" id="KW-1185">Reference proteome</keyword>
<proteinExistence type="predicted"/>
<feature type="region of interest" description="Disordered" evidence="1">
    <location>
        <begin position="50"/>
        <end position="119"/>
    </location>
</feature>
<accession>A0A1H2BZN0</accession>
<evidence type="ECO:0000313" key="2">
    <source>
        <dbReference type="EMBL" id="SDT63755.1"/>
    </source>
</evidence>
<evidence type="ECO:0000256" key="1">
    <source>
        <dbReference type="SAM" id="MobiDB-lite"/>
    </source>
</evidence>
<feature type="compositionally biased region" description="Polar residues" evidence="1">
    <location>
        <begin position="62"/>
        <end position="76"/>
    </location>
</feature>
<feature type="compositionally biased region" description="Pro residues" evidence="1">
    <location>
        <begin position="88"/>
        <end position="99"/>
    </location>
</feature>
<name>A0A1H2BZN0_9PSED</name>
<organism evidence="2 3">
    <name type="scientific">Pseudomonas lini</name>
    <dbReference type="NCBI Taxonomy" id="163011"/>
    <lineage>
        <taxon>Bacteria</taxon>
        <taxon>Pseudomonadati</taxon>
        <taxon>Pseudomonadota</taxon>
        <taxon>Gammaproteobacteria</taxon>
        <taxon>Pseudomonadales</taxon>
        <taxon>Pseudomonadaceae</taxon>
        <taxon>Pseudomonas</taxon>
    </lineage>
</organism>
<dbReference type="EMBL" id="LT629746">
    <property type="protein sequence ID" value="SDT63755.1"/>
    <property type="molecule type" value="Genomic_DNA"/>
</dbReference>
<dbReference type="AlphaFoldDB" id="A0A1H2BZN0"/>
<gene>
    <name evidence="2" type="ORF">SAMN04490191_5753</name>
</gene>
<protein>
    <submittedName>
        <fullName evidence="2">Uncharacterized protein</fullName>
    </submittedName>
</protein>